<dbReference type="Pfam" id="PF14072">
    <property type="entry name" value="DndB"/>
    <property type="match status" value="1"/>
</dbReference>
<reference evidence="2 3" key="1">
    <citation type="submission" date="2023-01" db="EMBL/GenBank/DDBJ databases">
        <title>Novel diversity within Roseofilum (Cyanobacteria; Desertifilaceae) from marine benthic mats with descriptions of four novel species.</title>
        <authorList>
            <person name="Wang Y."/>
            <person name="Berthold D.E."/>
            <person name="Hu J."/>
            <person name="Lefler F.W."/>
            <person name="Laughinghouse H.D. IV."/>
        </authorList>
    </citation>
    <scope>NUCLEOTIDE SEQUENCE [LARGE SCALE GENOMIC DNA]</scope>
    <source>
        <strain evidence="2 3">BLCC-M114</strain>
    </source>
</reference>
<feature type="region of interest" description="Disordered" evidence="1">
    <location>
        <begin position="1"/>
        <end position="20"/>
    </location>
</feature>
<dbReference type="Proteomes" id="UP001235849">
    <property type="component" value="Unassembled WGS sequence"/>
</dbReference>
<evidence type="ECO:0000313" key="2">
    <source>
        <dbReference type="EMBL" id="MDJ1174385.1"/>
    </source>
</evidence>
<proteinExistence type="predicted"/>
<organism evidence="2 3">
    <name type="scientific">Roseofilum capinflatum BLCC-M114</name>
    <dbReference type="NCBI Taxonomy" id="3022440"/>
    <lineage>
        <taxon>Bacteria</taxon>
        <taxon>Bacillati</taxon>
        <taxon>Cyanobacteriota</taxon>
        <taxon>Cyanophyceae</taxon>
        <taxon>Desertifilales</taxon>
        <taxon>Desertifilaceae</taxon>
        <taxon>Roseofilum</taxon>
        <taxon>Roseofilum capinflatum</taxon>
    </lineage>
</organism>
<dbReference type="InterPro" id="IPR017642">
    <property type="entry name" value="DNA_S_mod_DndB"/>
</dbReference>
<dbReference type="EMBL" id="JAQOSO010000055">
    <property type="protein sequence ID" value="MDJ1174385.1"/>
    <property type="molecule type" value="Genomic_DNA"/>
</dbReference>
<gene>
    <name evidence="2" type="ORF">PMG25_09815</name>
</gene>
<dbReference type="RefSeq" id="WP_283766715.1">
    <property type="nucleotide sequence ID" value="NZ_JAQOSO010000055.1"/>
</dbReference>
<dbReference type="CDD" id="cd16412">
    <property type="entry name" value="dndB"/>
    <property type="match status" value="1"/>
</dbReference>
<keyword evidence="3" id="KW-1185">Reference proteome</keyword>
<protein>
    <submittedName>
        <fullName evidence="2">DNA sulfur modification protein DndB</fullName>
    </submittedName>
</protein>
<name>A0ABT7B5D9_9CYAN</name>
<sequence>MVSETTTFSEANDNQRDDDSLVTEELTKAITDSIQPIMVKWYRTGQTYLAIGSQHGGRLMLQINAHVAEIPTLLRGRSVTHHSNDPSSGKNRPINEEHVKRIKNYIIERAESKNKWILGAITANVDPSKIKYQKIWGDLYVVVILNNTSLEITDGQHRRRAIVELIESDGIERDLIKDCTFPINLILEAELEQCQTDFCDMAQTLAIPQSLLVAYSGFGKDAIARIVVENVNMFDEKTQKIKSTPGSKTGYIYTINYVAKLVSCAFTGYPNDKLSEVNKQDLVKQYGQELSNCLNSFFLFYSQTAEFPNKSREWQKTARLAGEIIGKDQLYWKDAAKFRESCILGISVGLEILGSLLHYIRQYNENDGFDEEMVKQIAQDIDWSKQGPCWKDTVIVPDGKGGTKISAGRGSVKTAFQKCLQQLDWE</sequence>
<evidence type="ECO:0000313" key="3">
    <source>
        <dbReference type="Proteomes" id="UP001235849"/>
    </source>
</evidence>
<feature type="region of interest" description="Disordered" evidence="1">
    <location>
        <begin position="76"/>
        <end position="95"/>
    </location>
</feature>
<evidence type="ECO:0000256" key="1">
    <source>
        <dbReference type="SAM" id="MobiDB-lite"/>
    </source>
</evidence>
<feature type="compositionally biased region" description="Polar residues" evidence="1">
    <location>
        <begin position="1"/>
        <end position="12"/>
    </location>
</feature>
<accession>A0ABT7B5D9</accession>
<comment type="caution">
    <text evidence="2">The sequence shown here is derived from an EMBL/GenBank/DDBJ whole genome shotgun (WGS) entry which is preliminary data.</text>
</comment>